<evidence type="ECO:0000256" key="4">
    <source>
        <dbReference type="ARBA" id="ARBA00022989"/>
    </source>
</evidence>
<dbReference type="Pfam" id="PF00892">
    <property type="entry name" value="EamA"/>
    <property type="match status" value="2"/>
</dbReference>
<evidence type="ECO:0000313" key="8">
    <source>
        <dbReference type="EMBL" id="QSX35559.1"/>
    </source>
</evidence>
<feature type="transmembrane region" description="Helical" evidence="6">
    <location>
        <begin position="75"/>
        <end position="96"/>
    </location>
</feature>
<comment type="similarity">
    <text evidence="2">Belongs to the EamA transporter family.</text>
</comment>
<evidence type="ECO:0000256" key="3">
    <source>
        <dbReference type="ARBA" id="ARBA00022692"/>
    </source>
</evidence>
<dbReference type="Proteomes" id="UP000662770">
    <property type="component" value="Chromosome"/>
</dbReference>
<dbReference type="InterPro" id="IPR000620">
    <property type="entry name" value="EamA_dom"/>
</dbReference>
<keyword evidence="3 6" id="KW-0812">Transmembrane</keyword>
<feature type="transmembrane region" description="Helical" evidence="6">
    <location>
        <begin position="318"/>
        <end position="336"/>
    </location>
</feature>
<evidence type="ECO:0000256" key="5">
    <source>
        <dbReference type="ARBA" id="ARBA00023136"/>
    </source>
</evidence>
<reference evidence="8 9" key="1">
    <citation type="submission" date="2021-03" db="EMBL/GenBank/DDBJ databases">
        <title>Novel species identification of genus Shewanella.</title>
        <authorList>
            <person name="Liu G."/>
            <person name="Zhang Q."/>
        </authorList>
    </citation>
    <scope>NUCLEOTIDE SEQUENCE [LARGE SCALE GENOMIC DNA]</scope>
    <source>
        <strain evidence="8 9">FJAT-51800</strain>
    </source>
</reference>
<keyword evidence="4 6" id="KW-1133">Transmembrane helix</keyword>
<dbReference type="InterPro" id="IPR050638">
    <property type="entry name" value="AA-Vitamin_Transporters"/>
</dbReference>
<feature type="transmembrane region" description="Helical" evidence="6">
    <location>
        <begin position="283"/>
        <end position="306"/>
    </location>
</feature>
<evidence type="ECO:0000259" key="7">
    <source>
        <dbReference type="Pfam" id="PF00892"/>
    </source>
</evidence>
<organism evidence="8 9">
    <name type="scientific">Shewanella avicenniae</name>
    <dbReference type="NCBI Taxonomy" id="2814294"/>
    <lineage>
        <taxon>Bacteria</taxon>
        <taxon>Pseudomonadati</taxon>
        <taxon>Pseudomonadota</taxon>
        <taxon>Gammaproteobacteria</taxon>
        <taxon>Alteromonadales</taxon>
        <taxon>Shewanellaceae</taxon>
        <taxon>Shewanella</taxon>
    </lineage>
</organism>
<keyword evidence="9" id="KW-1185">Reference proteome</keyword>
<feature type="domain" description="EamA" evidence="7">
    <location>
        <begin position="42"/>
        <end position="176"/>
    </location>
</feature>
<feature type="transmembrane region" description="Helical" evidence="6">
    <location>
        <begin position="137"/>
        <end position="154"/>
    </location>
</feature>
<feature type="transmembrane region" description="Helical" evidence="6">
    <location>
        <begin position="108"/>
        <end position="131"/>
    </location>
</feature>
<accession>A0ABX7QVT8</accession>
<evidence type="ECO:0000313" key="9">
    <source>
        <dbReference type="Proteomes" id="UP000662770"/>
    </source>
</evidence>
<feature type="domain" description="EamA" evidence="7">
    <location>
        <begin position="194"/>
        <end position="296"/>
    </location>
</feature>
<comment type="subcellular location">
    <subcellularLocation>
        <location evidence="1">Membrane</location>
        <topology evidence="1">Multi-pass membrane protein</topology>
    </subcellularLocation>
</comment>
<protein>
    <submittedName>
        <fullName evidence="8">DMT family transporter</fullName>
    </submittedName>
</protein>
<proteinExistence type="inferred from homology"/>
<sequence length="349" mass="37509">MAVNLAKYCAVPVLRLFANPFPSTSTDVVSRSLPLSTNTARSGLLFIAAAVIFWGVMPVALKLTVGFVDAVNLTWFRFGAAGLILLVFQTLAGGLAPFKQVTKRQWGWLALAGLMLLANYLAYMVALKYLAPGTAQLNFQTSGVFLAIGGFLVFGERLTRFQIGCFVALAVGMLMFFNPYLHFDGGAEGGNVLLGVMLIQLSVLCWCVSVLLQRQLAGVLSPTNILLVIYLLGAIVLLPVCDFSVWQPLDGESWTIVIASAVATLLAYACFAQGMKSLPAGQVGAMLSLTPIISFISTDMLVYAGWWRDILQVGELNLLSKLGIGVIVLAVMSVQLKPKTQQTMNKSVS</sequence>
<dbReference type="PANTHER" id="PTHR32322:SF2">
    <property type="entry name" value="EAMA DOMAIN-CONTAINING PROTEIN"/>
    <property type="match status" value="1"/>
</dbReference>
<feature type="transmembrane region" description="Helical" evidence="6">
    <location>
        <begin position="224"/>
        <end position="247"/>
    </location>
</feature>
<evidence type="ECO:0000256" key="2">
    <source>
        <dbReference type="ARBA" id="ARBA00007362"/>
    </source>
</evidence>
<dbReference type="PANTHER" id="PTHR32322">
    <property type="entry name" value="INNER MEMBRANE TRANSPORTER"/>
    <property type="match status" value="1"/>
</dbReference>
<keyword evidence="5 6" id="KW-0472">Membrane</keyword>
<feature type="transmembrane region" description="Helical" evidence="6">
    <location>
        <begin position="43"/>
        <end position="63"/>
    </location>
</feature>
<evidence type="ECO:0000256" key="1">
    <source>
        <dbReference type="ARBA" id="ARBA00004141"/>
    </source>
</evidence>
<feature type="transmembrane region" description="Helical" evidence="6">
    <location>
        <begin position="161"/>
        <end position="180"/>
    </location>
</feature>
<dbReference type="SUPFAM" id="SSF103481">
    <property type="entry name" value="Multidrug resistance efflux transporter EmrE"/>
    <property type="match status" value="2"/>
</dbReference>
<gene>
    <name evidence="8" type="ORF">JYB87_16690</name>
</gene>
<feature type="transmembrane region" description="Helical" evidence="6">
    <location>
        <begin position="192"/>
        <end position="212"/>
    </location>
</feature>
<feature type="transmembrane region" description="Helical" evidence="6">
    <location>
        <begin position="253"/>
        <end position="271"/>
    </location>
</feature>
<name>A0ABX7QVT8_9GAMM</name>
<dbReference type="InterPro" id="IPR037185">
    <property type="entry name" value="EmrE-like"/>
</dbReference>
<evidence type="ECO:0000256" key="6">
    <source>
        <dbReference type="SAM" id="Phobius"/>
    </source>
</evidence>
<dbReference type="EMBL" id="CP071503">
    <property type="protein sequence ID" value="QSX35559.1"/>
    <property type="molecule type" value="Genomic_DNA"/>
</dbReference>